<protein>
    <submittedName>
        <fullName evidence="1">Uncharacterized protein</fullName>
    </submittedName>
</protein>
<gene>
    <name evidence="1" type="ORF">NIES2119_28665</name>
</gene>
<dbReference type="AlphaFoldDB" id="A0A1U7I595"/>
<accession>A0A1U7I595</accession>
<evidence type="ECO:0000313" key="2">
    <source>
        <dbReference type="Proteomes" id="UP000185860"/>
    </source>
</evidence>
<sequence>MVEANALSMQPTQLEFGISRKEAIAVLSRIRYGQDSQRILNQSTIWRWCDALGIPSGTREFYESEVNQLKALATHLRRGYLLKDFVK</sequence>
<proteinExistence type="predicted"/>
<dbReference type="EMBL" id="MRCE01000050">
    <property type="protein sequence ID" value="OKH31451.1"/>
    <property type="molecule type" value="Genomic_DNA"/>
</dbReference>
<dbReference type="Proteomes" id="UP000185860">
    <property type="component" value="Unassembled WGS sequence"/>
</dbReference>
<dbReference type="RefSeq" id="WP_073596905.1">
    <property type="nucleotide sequence ID" value="NZ_MRCE01000050.1"/>
</dbReference>
<evidence type="ECO:0000313" key="1">
    <source>
        <dbReference type="EMBL" id="OKH31451.1"/>
    </source>
</evidence>
<name>A0A1U7I595_9CYAN</name>
<organism evidence="1 2">
    <name type="scientific">[Phormidium ambiguum] IAM M-71</name>
    <dbReference type="NCBI Taxonomy" id="454136"/>
    <lineage>
        <taxon>Bacteria</taxon>
        <taxon>Bacillati</taxon>
        <taxon>Cyanobacteriota</taxon>
        <taxon>Cyanophyceae</taxon>
        <taxon>Oscillatoriophycideae</taxon>
        <taxon>Aerosakkonematales</taxon>
        <taxon>Aerosakkonemataceae</taxon>
        <taxon>Floridanema</taxon>
    </lineage>
</organism>
<reference evidence="1 2" key="1">
    <citation type="submission" date="2016-11" db="EMBL/GenBank/DDBJ databases">
        <title>Draft Genome Sequences of Nine Cyanobacterial Strains from Diverse Habitats.</title>
        <authorList>
            <person name="Zhu T."/>
            <person name="Hou S."/>
            <person name="Lu X."/>
            <person name="Hess W.R."/>
        </authorList>
    </citation>
    <scope>NUCLEOTIDE SEQUENCE [LARGE SCALE GENOMIC DNA]</scope>
    <source>
        <strain evidence="1 2">IAM M-71</strain>
    </source>
</reference>
<comment type="caution">
    <text evidence="1">The sequence shown here is derived from an EMBL/GenBank/DDBJ whole genome shotgun (WGS) entry which is preliminary data.</text>
</comment>
<dbReference type="OrthoDB" id="582518at2"/>
<dbReference type="STRING" id="454136.NIES2119_28665"/>